<name>A0A2W2FZE3_9ACTN</name>
<evidence type="ECO:0000259" key="5">
    <source>
        <dbReference type="PROSITE" id="PS50043"/>
    </source>
</evidence>
<dbReference type="CDD" id="cd06170">
    <property type="entry name" value="LuxR_C_like"/>
    <property type="match status" value="1"/>
</dbReference>
<dbReference type="EMBL" id="POTY01000046">
    <property type="protein sequence ID" value="PZG20124.1"/>
    <property type="molecule type" value="Genomic_DNA"/>
</dbReference>
<proteinExistence type="predicted"/>
<evidence type="ECO:0000256" key="4">
    <source>
        <dbReference type="SAM" id="MobiDB-lite"/>
    </source>
</evidence>
<protein>
    <recommendedName>
        <fullName evidence="5">HTH luxR-type domain-containing protein</fullName>
    </recommendedName>
</protein>
<keyword evidence="3" id="KW-0804">Transcription</keyword>
<dbReference type="PROSITE" id="PS00622">
    <property type="entry name" value="HTH_LUXR_1"/>
    <property type="match status" value="1"/>
</dbReference>
<dbReference type="PANTHER" id="PTHR44688:SF16">
    <property type="entry name" value="DNA-BINDING TRANSCRIPTIONAL ACTIVATOR DEVR_DOSR"/>
    <property type="match status" value="1"/>
</dbReference>
<dbReference type="OrthoDB" id="3176919at2"/>
<sequence length="85" mass="8823">MAEPPAPGVAALTAQEEQIAQLAASGLTNKEIAHRLFLSHRTVGAHLYRVFPKLGVTSRAGLRDALGSGGSGGRAMPSRTPRPPP</sequence>
<dbReference type="InterPro" id="IPR036388">
    <property type="entry name" value="WH-like_DNA-bd_sf"/>
</dbReference>
<evidence type="ECO:0000313" key="6">
    <source>
        <dbReference type="EMBL" id="PZG20124.1"/>
    </source>
</evidence>
<evidence type="ECO:0000313" key="7">
    <source>
        <dbReference type="Proteomes" id="UP000248924"/>
    </source>
</evidence>
<dbReference type="PROSITE" id="PS50043">
    <property type="entry name" value="HTH_LUXR_2"/>
    <property type="match status" value="1"/>
</dbReference>
<comment type="caution">
    <text evidence="6">The sequence shown here is derived from an EMBL/GenBank/DDBJ whole genome shotgun (WGS) entry which is preliminary data.</text>
</comment>
<dbReference type="PRINTS" id="PR00038">
    <property type="entry name" value="HTHLUXR"/>
</dbReference>
<dbReference type="RefSeq" id="WP_111213554.1">
    <property type="nucleotide sequence ID" value="NZ_POTY01000046.1"/>
</dbReference>
<evidence type="ECO:0000256" key="3">
    <source>
        <dbReference type="ARBA" id="ARBA00023163"/>
    </source>
</evidence>
<dbReference type="Proteomes" id="UP000248924">
    <property type="component" value="Unassembled WGS sequence"/>
</dbReference>
<gene>
    <name evidence="6" type="ORF">C1I95_10235</name>
</gene>
<keyword evidence="7" id="KW-1185">Reference proteome</keyword>
<dbReference type="GO" id="GO:0003677">
    <property type="term" value="F:DNA binding"/>
    <property type="evidence" value="ECO:0007669"/>
    <property type="project" value="UniProtKB-KW"/>
</dbReference>
<dbReference type="SMART" id="SM00421">
    <property type="entry name" value="HTH_LUXR"/>
    <property type="match status" value="1"/>
</dbReference>
<evidence type="ECO:0000256" key="1">
    <source>
        <dbReference type="ARBA" id="ARBA00023015"/>
    </source>
</evidence>
<dbReference type="Gene3D" id="1.10.10.10">
    <property type="entry name" value="Winged helix-like DNA-binding domain superfamily/Winged helix DNA-binding domain"/>
    <property type="match status" value="1"/>
</dbReference>
<accession>A0A2W2FZE3</accession>
<keyword evidence="2" id="KW-0238">DNA-binding</keyword>
<dbReference type="SUPFAM" id="SSF46894">
    <property type="entry name" value="C-terminal effector domain of the bipartite response regulators"/>
    <property type="match status" value="1"/>
</dbReference>
<organism evidence="6 7">
    <name type="scientific">Micromonospora craterilacus</name>
    <dbReference type="NCBI Taxonomy" id="1655439"/>
    <lineage>
        <taxon>Bacteria</taxon>
        <taxon>Bacillati</taxon>
        <taxon>Actinomycetota</taxon>
        <taxon>Actinomycetes</taxon>
        <taxon>Micromonosporales</taxon>
        <taxon>Micromonosporaceae</taxon>
        <taxon>Micromonospora</taxon>
    </lineage>
</organism>
<evidence type="ECO:0000256" key="2">
    <source>
        <dbReference type="ARBA" id="ARBA00023125"/>
    </source>
</evidence>
<feature type="region of interest" description="Disordered" evidence="4">
    <location>
        <begin position="61"/>
        <end position="85"/>
    </location>
</feature>
<dbReference type="GO" id="GO:0006355">
    <property type="term" value="P:regulation of DNA-templated transcription"/>
    <property type="evidence" value="ECO:0007669"/>
    <property type="project" value="InterPro"/>
</dbReference>
<keyword evidence="1" id="KW-0805">Transcription regulation</keyword>
<dbReference type="InterPro" id="IPR016032">
    <property type="entry name" value="Sig_transdc_resp-reg_C-effctor"/>
</dbReference>
<dbReference type="PANTHER" id="PTHR44688">
    <property type="entry name" value="DNA-BINDING TRANSCRIPTIONAL ACTIVATOR DEVR_DOSR"/>
    <property type="match status" value="1"/>
</dbReference>
<feature type="domain" description="HTH luxR-type" evidence="5">
    <location>
        <begin position="5"/>
        <end position="70"/>
    </location>
</feature>
<reference evidence="6 7" key="1">
    <citation type="submission" date="2018-01" db="EMBL/GenBank/DDBJ databases">
        <title>Draft genome sequence of Jishengella sp. NA12.</title>
        <authorList>
            <person name="Sahin N."/>
            <person name="Ay H."/>
            <person name="Saygin H."/>
        </authorList>
    </citation>
    <scope>NUCLEOTIDE SEQUENCE [LARGE SCALE GENOMIC DNA]</scope>
    <source>
        <strain evidence="6 7">NA12</strain>
    </source>
</reference>
<dbReference type="Pfam" id="PF00196">
    <property type="entry name" value="GerE"/>
    <property type="match status" value="1"/>
</dbReference>
<dbReference type="InterPro" id="IPR000792">
    <property type="entry name" value="Tscrpt_reg_LuxR_C"/>
</dbReference>
<dbReference type="AlphaFoldDB" id="A0A2W2FZE3"/>